<keyword evidence="9" id="KW-1185">Reference proteome</keyword>
<dbReference type="InterPro" id="IPR044189">
    <property type="entry name" value="XPO4/7-like"/>
</dbReference>
<evidence type="ECO:0000313" key="9">
    <source>
        <dbReference type="Proteomes" id="UP001266305"/>
    </source>
</evidence>
<evidence type="ECO:0000313" key="8">
    <source>
        <dbReference type="EMBL" id="KAK2118596.1"/>
    </source>
</evidence>
<evidence type="ECO:0000256" key="5">
    <source>
        <dbReference type="ARBA" id="ARBA00022490"/>
    </source>
</evidence>
<keyword evidence="4" id="KW-0813">Transport</keyword>
<proteinExistence type="inferred from homology"/>
<comment type="caution">
    <text evidence="8">The sequence shown here is derived from an EMBL/GenBank/DDBJ whole genome shotgun (WGS) entry which is preliminary data.</text>
</comment>
<dbReference type="EMBL" id="JASSZA010000002">
    <property type="protein sequence ID" value="KAK2118596.1"/>
    <property type="molecule type" value="Genomic_DNA"/>
</dbReference>
<gene>
    <name evidence="8" type="primary">RANBP17_2</name>
    <name evidence="8" type="ORF">P7K49_005483</name>
</gene>
<keyword evidence="5" id="KW-0963">Cytoplasm</keyword>
<accession>A0ABQ9WB81</accession>
<keyword evidence="6" id="KW-0653">Protein transport</keyword>
<evidence type="ECO:0000256" key="7">
    <source>
        <dbReference type="ARBA" id="ARBA00023242"/>
    </source>
</evidence>
<comment type="subcellular location">
    <subcellularLocation>
        <location evidence="2">Cytoplasm</location>
    </subcellularLocation>
    <subcellularLocation>
        <location evidence="1">Nucleus</location>
    </subcellularLocation>
</comment>
<comment type="similarity">
    <text evidence="3">Belongs to the exportin family.</text>
</comment>
<name>A0ABQ9WB81_SAGOE</name>
<evidence type="ECO:0000256" key="1">
    <source>
        <dbReference type="ARBA" id="ARBA00004123"/>
    </source>
</evidence>
<evidence type="ECO:0000256" key="2">
    <source>
        <dbReference type="ARBA" id="ARBA00004496"/>
    </source>
</evidence>
<evidence type="ECO:0000256" key="6">
    <source>
        <dbReference type="ARBA" id="ARBA00022927"/>
    </source>
</evidence>
<evidence type="ECO:0000256" key="3">
    <source>
        <dbReference type="ARBA" id="ARBA00009466"/>
    </source>
</evidence>
<dbReference type="Proteomes" id="UP001266305">
    <property type="component" value="Unassembled WGS sequence"/>
</dbReference>
<dbReference type="PANTHER" id="PTHR12596:SF8">
    <property type="entry name" value="RAN-BINDING PROTEIN 17"/>
    <property type="match status" value="1"/>
</dbReference>
<keyword evidence="7" id="KW-0539">Nucleus</keyword>
<evidence type="ECO:0000256" key="4">
    <source>
        <dbReference type="ARBA" id="ARBA00022448"/>
    </source>
</evidence>
<organism evidence="8 9">
    <name type="scientific">Saguinus oedipus</name>
    <name type="common">Cotton-top tamarin</name>
    <name type="synonym">Oedipomidas oedipus</name>
    <dbReference type="NCBI Taxonomy" id="9490"/>
    <lineage>
        <taxon>Eukaryota</taxon>
        <taxon>Metazoa</taxon>
        <taxon>Chordata</taxon>
        <taxon>Craniata</taxon>
        <taxon>Vertebrata</taxon>
        <taxon>Euteleostomi</taxon>
        <taxon>Mammalia</taxon>
        <taxon>Eutheria</taxon>
        <taxon>Euarchontoglires</taxon>
        <taxon>Primates</taxon>
        <taxon>Haplorrhini</taxon>
        <taxon>Platyrrhini</taxon>
        <taxon>Cebidae</taxon>
        <taxon>Callitrichinae</taxon>
        <taxon>Saguinus</taxon>
    </lineage>
</organism>
<reference evidence="8 9" key="1">
    <citation type="submission" date="2023-05" db="EMBL/GenBank/DDBJ databases">
        <title>B98-5 Cell Line De Novo Hybrid Assembly: An Optical Mapping Approach.</title>
        <authorList>
            <person name="Kananen K."/>
            <person name="Auerbach J.A."/>
            <person name="Kautto E."/>
            <person name="Blachly J.S."/>
        </authorList>
    </citation>
    <scope>NUCLEOTIDE SEQUENCE [LARGE SCALE GENOMIC DNA]</scope>
    <source>
        <strain evidence="8">B95-8</strain>
        <tissue evidence="8">Cell line</tissue>
    </source>
</reference>
<dbReference type="PANTHER" id="PTHR12596">
    <property type="entry name" value="EXPORTIN 4,7-RELATED"/>
    <property type="match status" value="1"/>
</dbReference>
<protein>
    <submittedName>
        <fullName evidence="8">Ran-binding protein 17</fullName>
    </submittedName>
</protein>
<sequence>MAGEDEDEFENFMLPLTVAFETVLQIFNNNFKQEDVKRMLIGLARDLRGIAFALNTKTSYTMLFDWMYPYYTATIPALCTEGCQAPRFLSTKSQEESNWQYHFRQTEIERKVQLKIHCSAITSVRSMLELNAVERWYGEPACTTPILKLMAELMQNRSQRLNFDVSSPNGILLFREVSKMVCTYGEIAAKTEQNNSVRIILEEEEATEREENEGIGELNVIQAAVTCHHLDNRLLVFMLGFAEL</sequence>